<feature type="region of interest" description="Disordered" evidence="1">
    <location>
        <begin position="45"/>
        <end position="72"/>
    </location>
</feature>
<feature type="compositionally biased region" description="Basic and acidic residues" evidence="1">
    <location>
        <begin position="146"/>
        <end position="165"/>
    </location>
</feature>
<keyword evidence="2" id="KW-0812">Transmembrane</keyword>
<feature type="compositionally biased region" description="Low complexity" evidence="1">
    <location>
        <begin position="135"/>
        <end position="145"/>
    </location>
</feature>
<organism evidence="4 5">
    <name type="scientific">Vanilla planifolia</name>
    <name type="common">Vanilla</name>
    <dbReference type="NCBI Taxonomy" id="51239"/>
    <lineage>
        <taxon>Eukaryota</taxon>
        <taxon>Viridiplantae</taxon>
        <taxon>Streptophyta</taxon>
        <taxon>Embryophyta</taxon>
        <taxon>Tracheophyta</taxon>
        <taxon>Spermatophyta</taxon>
        <taxon>Magnoliopsida</taxon>
        <taxon>Liliopsida</taxon>
        <taxon>Asparagales</taxon>
        <taxon>Orchidaceae</taxon>
        <taxon>Vanilloideae</taxon>
        <taxon>Vanilleae</taxon>
        <taxon>Vanilla</taxon>
    </lineage>
</organism>
<keyword evidence="5" id="KW-1185">Reference proteome</keyword>
<keyword evidence="2" id="KW-0472">Membrane</keyword>
<feature type="transmembrane region" description="Helical" evidence="2">
    <location>
        <begin position="169"/>
        <end position="190"/>
    </location>
</feature>
<dbReference type="Pfam" id="PF24747">
    <property type="entry name" value="Zn-ribbon_GIR1"/>
    <property type="match status" value="1"/>
</dbReference>
<dbReference type="AlphaFoldDB" id="A0A835VHW5"/>
<evidence type="ECO:0000313" key="4">
    <source>
        <dbReference type="EMBL" id="KAG0499492.1"/>
    </source>
</evidence>
<keyword evidence="2" id="KW-1133">Transmembrane helix</keyword>
<evidence type="ECO:0000256" key="2">
    <source>
        <dbReference type="SAM" id="Phobius"/>
    </source>
</evidence>
<feature type="region of interest" description="Disordered" evidence="1">
    <location>
        <begin position="127"/>
        <end position="169"/>
    </location>
</feature>
<evidence type="ECO:0000256" key="1">
    <source>
        <dbReference type="SAM" id="MobiDB-lite"/>
    </source>
</evidence>
<dbReference type="Proteomes" id="UP000636800">
    <property type="component" value="Chromosome 1"/>
</dbReference>
<dbReference type="InterPro" id="IPR055281">
    <property type="entry name" value="GIR1-2/SIED1"/>
</dbReference>
<evidence type="ECO:0000313" key="5">
    <source>
        <dbReference type="Proteomes" id="UP000636800"/>
    </source>
</evidence>
<sequence length="225" mass="24909">MAAEVVRGYNEEGDGKRDIVTRDLLGRRSADIELQLPVELERHLDQMSGKARNKKRDSDLGIRDLHDLNLPPPSAGNGIATEESCPLELTLSATTAVPISSYRSVCTLEKVRSALERAEQESRWTFPRISNCERSPSPSSSMTSSSRKDRTARMGDLTRERDSPSPDRTGVVVGGMVVAGCPGCFLYVLISTAEPRCPRCRTDVPYPALKMKKPRIDLNTTLFHH</sequence>
<dbReference type="InterPro" id="IPR056440">
    <property type="entry name" value="Zn-ribbon_GIR1"/>
</dbReference>
<feature type="compositionally biased region" description="Basic and acidic residues" evidence="1">
    <location>
        <begin position="56"/>
        <end position="67"/>
    </location>
</feature>
<evidence type="ECO:0000259" key="3">
    <source>
        <dbReference type="Pfam" id="PF24747"/>
    </source>
</evidence>
<comment type="caution">
    <text evidence="4">The sequence shown here is derived from an EMBL/GenBank/DDBJ whole genome shotgun (WGS) entry which is preliminary data.</text>
</comment>
<protein>
    <recommendedName>
        <fullName evidence="3">GIR1-like zinc ribbon domain-containing protein</fullName>
    </recommendedName>
</protein>
<proteinExistence type="predicted"/>
<gene>
    <name evidence="4" type="ORF">HPP92_004183</name>
</gene>
<name>A0A835VHW5_VANPL</name>
<dbReference type="PANTHER" id="PTHR33177">
    <property type="entry name" value="PUTATIVE-RELATED"/>
    <property type="match status" value="1"/>
</dbReference>
<dbReference type="PANTHER" id="PTHR33177:SF24">
    <property type="entry name" value="FILAMENTOUS HEMAGGLUTININ TRANSPORTER"/>
    <property type="match status" value="1"/>
</dbReference>
<dbReference type="EMBL" id="JADCNL010000001">
    <property type="protein sequence ID" value="KAG0499492.1"/>
    <property type="molecule type" value="Genomic_DNA"/>
</dbReference>
<dbReference type="OrthoDB" id="61110at2759"/>
<accession>A0A835VHW5</accession>
<feature type="domain" description="GIR1-like zinc ribbon" evidence="3">
    <location>
        <begin position="176"/>
        <end position="204"/>
    </location>
</feature>
<reference evidence="4 5" key="1">
    <citation type="journal article" date="2020" name="Nat. Food">
        <title>A phased Vanilla planifolia genome enables genetic improvement of flavour and production.</title>
        <authorList>
            <person name="Hasing T."/>
            <person name="Tang H."/>
            <person name="Brym M."/>
            <person name="Khazi F."/>
            <person name="Huang T."/>
            <person name="Chambers A.H."/>
        </authorList>
    </citation>
    <scope>NUCLEOTIDE SEQUENCE [LARGE SCALE GENOMIC DNA]</scope>
    <source>
        <tissue evidence="4">Leaf</tissue>
    </source>
</reference>